<accession>A0A510Y8H3</accession>
<evidence type="ECO:0000313" key="5">
    <source>
        <dbReference type="EMBL" id="GEK58717.1"/>
    </source>
</evidence>
<dbReference type="GO" id="GO:0003677">
    <property type="term" value="F:DNA binding"/>
    <property type="evidence" value="ECO:0007669"/>
    <property type="project" value="UniProtKB-KW"/>
</dbReference>
<dbReference type="PANTHER" id="PTHR42756">
    <property type="entry name" value="TRANSCRIPTIONAL REGULATOR, MARR"/>
    <property type="match status" value="1"/>
</dbReference>
<proteinExistence type="predicted"/>
<evidence type="ECO:0000313" key="6">
    <source>
        <dbReference type="Proteomes" id="UP000321051"/>
    </source>
</evidence>
<comment type="caution">
    <text evidence="5">The sequence shown here is derived from an EMBL/GenBank/DDBJ whole genome shotgun (WGS) entry which is preliminary data.</text>
</comment>
<dbReference type="Gene3D" id="1.10.10.10">
    <property type="entry name" value="Winged helix-like DNA-binding domain superfamily/Winged helix DNA-binding domain"/>
    <property type="match status" value="1"/>
</dbReference>
<reference evidence="5 6" key="1">
    <citation type="submission" date="2019-07" db="EMBL/GenBank/DDBJ databases">
        <title>Whole genome shotgun sequence of Marinococcus halophilus NBRC 102359.</title>
        <authorList>
            <person name="Hosoyama A."/>
            <person name="Uohara A."/>
            <person name="Ohji S."/>
            <person name="Ichikawa N."/>
        </authorList>
    </citation>
    <scope>NUCLEOTIDE SEQUENCE [LARGE SCALE GENOMIC DNA]</scope>
    <source>
        <strain evidence="5 6">NBRC 102359</strain>
    </source>
</reference>
<dbReference type="PRINTS" id="PR00598">
    <property type="entry name" value="HTHMARR"/>
</dbReference>
<feature type="domain" description="HTH marR-type" evidence="4">
    <location>
        <begin position="11"/>
        <end position="146"/>
    </location>
</feature>
<evidence type="ECO:0000256" key="1">
    <source>
        <dbReference type="ARBA" id="ARBA00023015"/>
    </source>
</evidence>
<keyword evidence="2" id="KW-0238">DNA-binding</keyword>
<keyword evidence="3" id="KW-0804">Transcription</keyword>
<evidence type="ECO:0000259" key="4">
    <source>
        <dbReference type="PROSITE" id="PS50995"/>
    </source>
</evidence>
<dbReference type="Pfam" id="PF01047">
    <property type="entry name" value="MarR"/>
    <property type="match status" value="1"/>
</dbReference>
<evidence type="ECO:0000256" key="2">
    <source>
        <dbReference type="ARBA" id="ARBA00023125"/>
    </source>
</evidence>
<dbReference type="SUPFAM" id="SSF46785">
    <property type="entry name" value="Winged helix' DNA-binding domain"/>
    <property type="match status" value="1"/>
</dbReference>
<dbReference type="PROSITE" id="PS50995">
    <property type="entry name" value="HTH_MARR_2"/>
    <property type="match status" value="1"/>
</dbReference>
<dbReference type="InterPro" id="IPR036390">
    <property type="entry name" value="WH_DNA-bd_sf"/>
</dbReference>
<dbReference type="SMART" id="SM00347">
    <property type="entry name" value="HTH_MARR"/>
    <property type="match status" value="1"/>
</dbReference>
<dbReference type="GO" id="GO:0003700">
    <property type="term" value="F:DNA-binding transcription factor activity"/>
    <property type="evidence" value="ECO:0007669"/>
    <property type="project" value="InterPro"/>
</dbReference>
<dbReference type="STRING" id="1371.GCA_900166605_00775"/>
<organism evidence="5 6">
    <name type="scientific">Marinococcus halophilus</name>
    <dbReference type="NCBI Taxonomy" id="1371"/>
    <lineage>
        <taxon>Bacteria</taxon>
        <taxon>Bacillati</taxon>
        <taxon>Bacillota</taxon>
        <taxon>Bacilli</taxon>
        <taxon>Bacillales</taxon>
        <taxon>Bacillaceae</taxon>
        <taxon>Marinococcus</taxon>
    </lineage>
</organism>
<name>A0A510Y8H3_MARHA</name>
<dbReference type="PANTHER" id="PTHR42756:SF1">
    <property type="entry name" value="TRANSCRIPTIONAL REPRESSOR OF EMRAB OPERON"/>
    <property type="match status" value="1"/>
</dbReference>
<protein>
    <submittedName>
        <fullName evidence="5">MarR family transcriptional regulator</fullName>
    </submittedName>
</protein>
<evidence type="ECO:0000256" key="3">
    <source>
        <dbReference type="ARBA" id="ARBA00023163"/>
    </source>
</evidence>
<dbReference type="InterPro" id="IPR036388">
    <property type="entry name" value="WH-like_DNA-bd_sf"/>
</dbReference>
<keyword evidence="1" id="KW-0805">Transcription regulation</keyword>
<dbReference type="EMBL" id="BJUN01000007">
    <property type="protein sequence ID" value="GEK58717.1"/>
    <property type="molecule type" value="Genomic_DNA"/>
</dbReference>
<dbReference type="InterPro" id="IPR000835">
    <property type="entry name" value="HTH_MarR-typ"/>
</dbReference>
<dbReference type="AlphaFoldDB" id="A0A510Y8H3"/>
<dbReference type="Proteomes" id="UP000321051">
    <property type="component" value="Unassembled WGS sequence"/>
</dbReference>
<gene>
    <name evidence="5" type="ORF">MHA01_16220</name>
</gene>
<keyword evidence="6" id="KW-1185">Reference proteome</keyword>
<sequence length="150" mass="17121">MMMMSNTNSGQDLALKSLVVLSRANHAVEEKIREDIRAHGLNPTEFAVLELLYHKGEQAIQRIGEKILLSSGSMTYVIDKLEKKKYLLRSRCPQDRRIINVCITEEGSALMDEIFPQHQAAIQEMFSILDEKEKETFIAMLKKLGLSLEK</sequence>